<dbReference type="GO" id="GO:0016651">
    <property type="term" value="F:oxidoreductase activity, acting on NAD(P)H"/>
    <property type="evidence" value="ECO:0007669"/>
    <property type="project" value="TreeGrafter"/>
</dbReference>
<feature type="domain" description="Enoyl reductase (ER)" evidence="6">
    <location>
        <begin position="12"/>
        <end position="315"/>
    </location>
</feature>
<name>A0A5B1B347_MYCSI</name>
<dbReference type="InterPro" id="IPR013154">
    <property type="entry name" value="ADH-like_N"/>
</dbReference>
<dbReference type="Pfam" id="PF13602">
    <property type="entry name" value="ADH_zinc_N_2"/>
    <property type="match status" value="1"/>
</dbReference>
<dbReference type="EMBL" id="VTZN01000424">
    <property type="protein sequence ID" value="KAA1242542.1"/>
    <property type="molecule type" value="Genomic_DNA"/>
</dbReference>
<keyword evidence="2" id="KW-0597">Phosphoprotein</keyword>
<proteinExistence type="predicted"/>
<dbReference type="SUPFAM" id="SSF51735">
    <property type="entry name" value="NAD(P)-binding Rossmann-fold domains"/>
    <property type="match status" value="1"/>
</dbReference>
<dbReference type="AlphaFoldDB" id="A0A5B1B347"/>
<dbReference type="RefSeq" id="WP_149656619.1">
    <property type="nucleotide sequence ID" value="NZ_VTZN01000424.1"/>
</dbReference>
<dbReference type="PANTHER" id="PTHR48106:SF18">
    <property type="entry name" value="QUINONE OXIDOREDUCTASE PIG3"/>
    <property type="match status" value="1"/>
</dbReference>
<protein>
    <submittedName>
        <fullName evidence="7">Zinc-binding dehydrogenase</fullName>
    </submittedName>
</protein>
<dbReference type="GO" id="GO:0070402">
    <property type="term" value="F:NADPH binding"/>
    <property type="evidence" value="ECO:0007669"/>
    <property type="project" value="TreeGrafter"/>
</dbReference>
<dbReference type="InterPro" id="IPR011032">
    <property type="entry name" value="GroES-like_sf"/>
</dbReference>
<evidence type="ECO:0000256" key="3">
    <source>
        <dbReference type="ARBA" id="ARBA00022679"/>
    </source>
</evidence>
<dbReference type="InterPro" id="IPR036291">
    <property type="entry name" value="NAD(P)-bd_dom_sf"/>
</dbReference>
<feature type="non-terminal residue" evidence="7">
    <location>
        <position position="317"/>
    </location>
</feature>
<dbReference type="GO" id="GO:0016740">
    <property type="term" value="F:transferase activity"/>
    <property type="evidence" value="ECO:0007669"/>
    <property type="project" value="UniProtKB-KW"/>
</dbReference>
<keyword evidence="1" id="KW-0596">Phosphopantetheine</keyword>
<reference evidence="7 8" key="1">
    <citation type="submission" date="2019-09" db="EMBL/GenBank/DDBJ databases">
        <title>Report of infection by Mycobacterium simiae a patient suffering from pulmonary tuberculosis.</title>
        <authorList>
            <person name="Mohanty P.S."/>
            <person name="Bansal A.K."/>
            <person name="Singh H."/>
            <person name="Sharma S."/>
            <person name="Patil S.A."/>
            <person name="Upadhaya P."/>
            <person name="Singh P.K."/>
            <person name="Kumar D."/>
            <person name="Kumar S."/>
            <person name="Singh R.K."/>
            <person name="Chaudhary B."/>
        </authorList>
    </citation>
    <scope>NUCLEOTIDE SEQUENCE [LARGE SCALE GENOMIC DNA]</scope>
    <source>
        <strain evidence="7 8">JAL-560-SIM</strain>
    </source>
</reference>
<sequence length="317" mass="32609">APDWQLATTGKGDLSKLALVESDSSTPLSPGQVRIQVRAAGLNFHDVVVALGAIADEGLGIEAAGVVLDTAPDVTSVRPGDAVMGLFPDAFSATAITDHRAVVAIPPGWSFAQAASVPTAFLTAYIALVELAGLSAGQRVLIHAGAGGVGQAAIQIAAHLGAGVFATAHPNKHRVLNDLGVDSGHIASSRTLDFVDTFSEATGGQGMDVVLNSLRGDFVDASLQLLPRGGAFVEIGKTDIRMADEVAAAHPGVDYQAYDLGTVAPDSLLRAWTALLPMFVAGVLKPLPTTSYGLLNAPQAFRDMSQARHTGKIVLIP</sequence>
<dbReference type="Gene3D" id="3.90.180.10">
    <property type="entry name" value="Medium-chain alcohol dehydrogenases, catalytic domain"/>
    <property type="match status" value="1"/>
</dbReference>
<dbReference type="FunFam" id="3.40.50.720:FF:000209">
    <property type="entry name" value="Polyketide synthase Pks12"/>
    <property type="match status" value="1"/>
</dbReference>
<dbReference type="Proteomes" id="UP000324701">
    <property type="component" value="Unassembled WGS sequence"/>
</dbReference>
<dbReference type="SMART" id="SM00829">
    <property type="entry name" value="PKS_ER"/>
    <property type="match status" value="1"/>
</dbReference>
<dbReference type="PANTHER" id="PTHR48106">
    <property type="entry name" value="QUINONE OXIDOREDUCTASE PIG3-RELATED"/>
    <property type="match status" value="1"/>
</dbReference>
<accession>A0A5B1B347</accession>
<evidence type="ECO:0000313" key="7">
    <source>
        <dbReference type="EMBL" id="KAA1242542.1"/>
    </source>
</evidence>
<dbReference type="Pfam" id="PF08240">
    <property type="entry name" value="ADH_N"/>
    <property type="match status" value="1"/>
</dbReference>
<keyword evidence="8" id="KW-1185">Reference proteome</keyword>
<dbReference type="SUPFAM" id="SSF50129">
    <property type="entry name" value="GroES-like"/>
    <property type="match status" value="1"/>
</dbReference>
<keyword evidence="4" id="KW-0521">NADP</keyword>
<evidence type="ECO:0000256" key="5">
    <source>
        <dbReference type="ARBA" id="ARBA00023002"/>
    </source>
</evidence>
<gene>
    <name evidence="7" type="ORF">F0Q45_26225</name>
</gene>
<evidence type="ECO:0000259" key="6">
    <source>
        <dbReference type="SMART" id="SM00829"/>
    </source>
</evidence>
<keyword evidence="3" id="KW-0808">Transferase</keyword>
<dbReference type="InterPro" id="IPR020843">
    <property type="entry name" value="ER"/>
</dbReference>
<evidence type="ECO:0000256" key="2">
    <source>
        <dbReference type="ARBA" id="ARBA00022553"/>
    </source>
</evidence>
<feature type="non-terminal residue" evidence="7">
    <location>
        <position position="1"/>
    </location>
</feature>
<evidence type="ECO:0000313" key="8">
    <source>
        <dbReference type="Proteomes" id="UP000324701"/>
    </source>
</evidence>
<evidence type="ECO:0000256" key="1">
    <source>
        <dbReference type="ARBA" id="ARBA00022450"/>
    </source>
</evidence>
<evidence type="ECO:0000256" key="4">
    <source>
        <dbReference type="ARBA" id="ARBA00022857"/>
    </source>
</evidence>
<dbReference type="CDD" id="cd05195">
    <property type="entry name" value="enoyl_red"/>
    <property type="match status" value="1"/>
</dbReference>
<organism evidence="7 8">
    <name type="scientific">Mycobacterium simiae</name>
    <name type="common">Mycobacterium habana</name>
    <dbReference type="NCBI Taxonomy" id="1784"/>
    <lineage>
        <taxon>Bacteria</taxon>
        <taxon>Bacillati</taxon>
        <taxon>Actinomycetota</taxon>
        <taxon>Actinomycetes</taxon>
        <taxon>Mycobacteriales</taxon>
        <taxon>Mycobacteriaceae</taxon>
        <taxon>Mycobacterium</taxon>
        <taxon>Mycobacterium simiae complex</taxon>
    </lineage>
</organism>
<comment type="caution">
    <text evidence="7">The sequence shown here is derived from an EMBL/GenBank/DDBJ whole genome shotgun (WGS) entry which is preliminary data.</text>
</comment>
<keyword evidence="5" id="KW-0560">Oxidoreductase</keyword>
<dbReference type="OrthoDB" id="9778690at2"/>